<feature type="region of interest" description="Disordered" evidence="2">
    <location>
        <begin position="1"/>
        <end position="25"/>
    </location>
</feature>
<dbReference type="GO" id="GO:0090694">
    <property type="term" value="C:Scc2-Scc4 cohesin loading complex"/>
    <property type="evidence" value="ECO:0007669"/>
    <property type="project" value="TreeGrafter"/>
</dbReference>
<organism evidence="4 5">
    <name type="scientific">Leptomonas pyrrhocoris</name>
    <name type="common">Firebug parasite</name>
    <dbReference type="NCBI Taxonomy" id="157538"/>
    <lineage>
        <taxon>Eukaryota</taxon>
        <taxon>Discoba</taxon>
        <taxon>Euglenozoa</taxon>
        <taxon>Kinetoplastea</taxon>
        <taxon>Metakinetoplastina</taxon>
        <taxon>Trypanosomatida</taxon>
        <taxon>Trypanosomatidae</taxon>
        <taxon>Leishmaniinae</taxon>
        <taxon>Leptomonas</taxon>
    </lineage>
</organism>
<dbReference type="InterPro" id="IPR024986">
    <property type="entry name" value="Nipped-B_C"/>
</dbReference>
<feature type="domain" description="Sister chromatid cohesion C-terminal" evidence="3">
    <location>
        <begin position="1606"/>
        <end position="1832"/>
    </location>
</feature>
<accession>A0A0N0DSU9</accession>
<dbReference type="GO" id="GO:0034087">
    <property type="term" value="P:establishment of mitotic sister chromatid cohesion"/>
    <property type="evidence" value="ECO:0007669"/>
    <property type="project" value="TreeGrafter"/>
</dbReference>
<dbReference type="InterPro" id="IPR033031">
    <property type="entry name" value="Scc2/Nipped-B"/>
</dbReference>
<dbReference type="OrthoDB" id="248474at2759"/>
<reference evidence="4 5" key="1">
    <citation type="submission" date="2015-07" db="EMBL/GenBank/DDBJ databases">
        <title>High-quality genome of monoxenous trypanosomatid Leptomonas pyrrhocoris.</title>
        <authorList>
            <person name="Flegontov P."/>
            <person name="Butenko A."/>
            <person name="Firsov S."/>
            <person name="Vlcek C."/>
            <person name="Logacheva M.D."/>
            <person name="Field M."/>
            <person name="Filatov D."/>
            <person name="Flegontova O."/>
            <person name="Gerasimov E."/>
            <person name="Jackson A.P."/>
            <person name="Kelly S."/>
            <person name="Opperdoes F."/>
            <person name="O'Reilly A."/>
            <person name="Votypka J."/>
            <person name="Yurchenko V."/>
            <person name="Lukes J."/>
        </authorList>
    </citation>
    <scope>NUCLEOTIDE SEQUENCE [LARGE SCALE GENOMIC DNA]</scope>
    <source>
        <strain evidence="4">H10</strain>
    </source>
</reference>
<feature type="region of interest" description="Disordered" evidence="2">
    <location>
        <begin position="1970"/>
        <end position="2083"/>
    </location>
</feature>
<dbReference type="PANTHER" id="PTHR21704">
    <property type="entry name" value="NIPPED-B-LIKE PROTEIN DELANGIN SCC2-RELATED"/>
    <property type="match status" value="1"/>
</dbReference>
<feature type="compositionally biased region" description="Low complexity" evidence="2">
    <location>
        <begin position="2037"/>
        <end position="2067"/>
    </location>
</feature>
<dbReference type="Pfam" id="PF12830">
    <property type="entry name" value="Nipped-B_C"/>
    <property type="match status" value="1"/>
</dbReference>
<dbReference type="GO" id="GO:1990414">
    <property type="term" value="P:replication-born double-strand break repair via sister chromatid exchange"/>
    <property type="evidence" value="ECO:0007669"/>
    <property type="project" value="TreeGrafter"/>
</dbReference>
<evidence type="ECO:0000313" key="4">
    <source>
        <dbReference type="EMBL" id="KPA76541.1"/>
    </source>
</evidence>
<comment type="similarity">
    <text evidence="1">Belongs to the SCC2/Nipped-B family.</text>
</comment>
<feature type="region of interest" description="Disordered" evidence="2">
    <location>
        <begin position="443"/>
        <end position="475"/>
    </location>
</feature>
<evidence type="ECO:0000256" key="2">
    <source>
        <dbReference type="SAM" id="MobiDB-lite"/>
    </source>
</evidence>
<dbReference type="InterPro" id="IPR016024">
    <property type="entry name" value="ARM-type_fold"/>
</dbReference>
<dbReference type="GO" id="GO:0061775">
    <property type="term" value="F:cohesin loader activity"/>
    <property type="evidence" value="ECO:0007669"/>
    <property type="project" value="InterPro"/>
</dbReference>
<dbReference type="GO" id="GO:0140588">
    <property type="term" value="P:chromatin looping"/>
    <property type="evidence" value="ECO:0007669"/>
    <property type="project" value="InterPro"/>
</dbReference>
<dbReference type="OMA" id="PEWPGAD"/>
<feature type="region of interest" description="Disordered" evidence="2">
    <location>
        <begin position="1893"/>
        <end position="1914"/>
    </location>
</feature>
<keyword evidence="1" id="KW-0677">Repeat</keyword>
<sequence>MPNSYTNARPFSEENGMPPAPAAPRPFTLAAQESINPVPKLLLSFPVPRMISQMHLETPWPSEEDTPAGAADSTTNAAQRGGWSSGELDGVVRGMHQSAQHLLLTGRYEHFFQEQLHHEVDPRITETDEGVRGEERAADPFQVARHVSTAAAPGIKKLLSSMGQQSTVLEVPLFRKNHDEPHKSSAALALGGETSSRQRVPLTRVPKTEMWTKSEDELSMGLRPRRLSGLGGAWADVSSESLDSAVGGGGGGGAASVCVAPSTTTHRRGGAVAASSSSRAVLPACRSYEPRTGAAGANWESVGPAAPHEGSASLSFADWVCHQRSTGPAESSLPSLLYFISVLPLQLHPFDSIKREQLSHLLASLVAAPTEEAAASSAKPTTPTERGEDDDALRWSARGLLCCQCLAHPHFPTEAVPDGVVGRVIDIFARLVRDVSMQLQEGQHRSAGAALTEKENEEGGAKRRSSMVGKRSGSNNSTAAAAAASTSSLLPSLEQLRGFIGAFALIVCNAHLRLAVASDVLRLEELCHHCLFRLTRTCTKELHALCSSYVVDTAVRLYRCLWNRLDVQRQRTAENFFQQLPVSEFLTQRSYQTHFDGRAVLPLTVAVLAAAQSTPLPLDAIGAADAEALQRQCGLWVNGFIQEFLLSRAGERDKADGSIAWTATIRMAEDLADLLGVPEWPGADLLLRSLVMALAQVTLGSEGASSPSAEALRPLTIDVLGHVAVKLFDAPRFPVAAAILAEMERLGESASTSQAAARLALQHVVGTSPPLRSDDQLVWEHLCGSAVGASAADGTEEDHRVQDLIAAVYLAESRLIADPSTSADYASVWLHVRAARLISWVCLHDVAGPDWVPPANLDALVRWKGPPGGSSSNSNGQSTNWGDVCAWTQAVSTQSGKSMLSLRMRHTLVSMLFSVFHLRDAQEAAVPVTEVVQRKTLAHLARLTTLHPPLHRYLWPIVRQCVRDDSARVRESIVPLLLTLLSDAAAAEVNTDASSAGQLPALSREGITAEVISSLLHLLADKSVSVASRTITALDTFLTDHSYQYLFTTPQGASLISFIQQKLLFFASPTAEPKHHQEVVKHFLHRWVVTLADSDGSLTGAHAQLAKELVTLTVAGATDFPYDVTDEHLLVQLLQRMHAHISAHDPAIEGARQATAIAAAAANASVAPTASPHPKRRSRGYRVDVGQLLHVMRCAAQSLWMRYQCFHSGGDAVACLATLRVLTLARSEWVMPLAEVLVQALAYPPPTTSPLASAAEALGGSLLQLCQILHGVLHAPKRPLISLDYLARCLTTLLSKYVGPYQQRVIVASCGALCALITCGAKHRLSAQVNVPYLQLCYSLMNTYYCRVRALLPTLATQPHSVAYTQRFLFLLSEFLRMYPGWKQQPPHPALVDAAVGSSGAQANGASATPNQLASGPGITANTYQLLEDVLQSCSGSRIRERVVVIALRVVASLCMLDPTTYFHRAETQIRDALTSADHNLQLQGLSLLSDFLKEEDERVDAAAHNAARLDTTALIVGSRASASTSRSGSRSSEDEKSSQRSKAKARPATAPGTTRQGRGAKQVPHESSTAASASTRKASGRVKKVAAAASAAAATTEDFNSGMSTWIFQQFHGDIARLGCSSAHVPVRSLCLRLFRQAAQGGLLPPDKYVRVVIALAADVHAPLRQQAAASLAAHCDRHEEVVSASVGRGVVLAFDLHHACRAHLLRSAVVVTPSPSEPAGTSGSSSTGEQSVHGVLYALLHKRSRDNMITTLVRLFYQDARVTHWCAEHAEELAVWASPLTAAATVAAASPVGIFGAMHPLLFLSHLTLVLFTLPFQHESDVMHVLQQCRVALDLNGQSALDWLKDTDADAVAGGGMTMQWKAIGALLLYYLRRALFSEYRLSETKVQRYRTRDKQSRAGSNGHGSAPLRGRDAAEGLGAATALMKRLQELVERVGAALVAALGKEGRAARTAAWQYVSAELETALMTETAEDSGREGTALSGERDRKRTRTGGKASGAEEKQMKKSAARKRKRARSSSGEETPSSAEDSDEEVTSPSTASRSVSATRSTPTSSLSSSSASATPLIKASVDRLAEEDDGDA</sequence>
<keyword evidence="1" id="KW-0131">Cell cycle</keyword>
<comment type="subcellular location">
    <subcellularLocation>
        <location evidence="1">Nucleus</location>
    </subcellularLocation>
</comment>
<feature type="region of interest" description="Disordered" evidence="2">
    <location>
        <begin position="1521"/>
        <end position="1580"/>
    </location>
</feature>
<evidence type="ECO:0000256" key="1">
    <source>
        <dbReference type="RuleBase" id="RU364107"/>
    </source>
</evidence>
<dbReference type="GeneID" id="26908118"/>
<feature type="compositionally biased region" description="Basic and acidic residues" evidence="2">
    <location>
        <begin position="452"/>
        <end position="461"/>
    </location>
</feature>
<dbReference type="RefSeq" id="XP_015654980.1">
    <property type="nucleotide sequence ID" value="XM_015806616.1"/>
</dbReference>
<feature type="compositionally biased region" description="Low complexity" evidence="2">
    <location>
        <begin position="1568"/>
        <end position="1578"/>
    </location>
</feature>
<dbReference type="EMBL" id="LGTL01000020">
    <property type="protein sequence ID" value="KPA76541.1"/>
    <property type="molecule type" value="Genomic_DNA"/>
</dbReference>
<keyword evidence="1" id="KW-0539">Nucleus</keyword>
<evidence type="ECO:0000259" key="3">
    <source>
        <dbReference type="Pfam" id="PF12830"/>
    </source>
</evidence>
<proteinExistence type="inferred from homology"/>
<evidence type="ECO:0000313" key="5">
    <source>
        <dbReference type="Proteomes" id="UP000037923"/>
    </source>
</evidence>
<feature type="compositionally biased region" description="Low complexity" evidence="2">
    <location>
        <begin position="1521"/>
        <end position="1531"/>
    </location>
</feature>
<name>A0A0N0DSU9_LEPPY</name>
<gene>
    <name evidence="4" type="ORF">ABB37_07833</name>
</gene>
<keyword evidence="5" id="KW-1185">Reference proteome</keyword>
<feature type="region of interest" description="Disordered" evidence="2">
    <location>
        <begin position="59"/>
        <end position="89"/>
    </location>
</feature>
<dbReference type="Proteomes" id="UP000037923">
    <property type="component" value="Unassembled WGS sequence"/>
</dbReference>
<dbReference type="PANTHER" id="PTHR21704:SF18">
    <property type="entry name" value="NIPPED-B-LIKE PROTEIN"/>
    <property type="match status" value="1"/>
</dbReference>
<feature type="compositionally biased region" description="Basic residues" evidence="2">
    <location>
        <begin position="2007"/>
        <end position="2018"/>
    </location>
</feature>
<dbReference type="VEuPathDB" id="TriTrypDB:LpyrH10_20_1560"/>
<dbReference type="GO" id="GO:0071169">
    <property type="term" value="P:establishment of protein localization to chromatin"/>
    <property type="evidence" value="ECO:0007669"/>
    <property type="project" value="TreeGrafter"/>
</dbReference>
<comment type="caution">
    <text evidence="4">The sequence shown here is derived from an EMBL/GenBank/DDBJ whole genome shotgun (WGS) entry which is preliminary data.</text>
</comment>
<dbReference type="GO" id="GO:0010468">
    <property type="term" value="P:regulation of gene expression"/>
    <property type="evidence" value="ECO:0007669"/>
    <property type="project" value="InterPro"/>
</dbReference>
<dbReference type="GO" id="GO:0003682">
    <property type="term" value="F:chromatin binding"/>
    <property type="evidence" value="ECO:0007669"/>
    <property type="project" value="TreeGrafter"/>
</dbReference>
<dbReference type="SUPFAM" id="SSF48371">
    <property type="entry name" value="ARM repeat"/>
    <property type="match status" value="2"/>
</dbReference>
<protein>
    <recommendedName>
        <fullName evidence="1">Sister chromatid cohesion protein</fullName>
    </recommendedName>
</protein>